<dbReference type="EMBL" id="QFQP01000007">
    <property type="protein sequence ID" value="PZR14414.1"/>
    <property type="molecule type" value="Genomic_DNA"/>
</dbReference>
<evidence type="ECO:0008006" key="3">
    <source>
        <dbReference type="Google" id="ProtNLM"/>
    </source>
</evidence>
<dbReference type="Gene3D" id="3.40.50.150">
    <property type="entry name" value="Vaccinia Virus protein VP39"/>
    <property type="match status" value="1"/>
</dbReference>
<dbReference type="Pfam" id="PF13578">
    <property type="entry name" value="Methyltransf_24"/>
    <property type="match status" value="1"/>
</dbReference>
<evidence type="ECO:0000313" key="2">
    <source>
        <dbReference type="Proteomes" id="UP000249061"/>
    </source>
</evidence>
<comment type="caution">
    <text evidence="1">The sequence shown here is derived from an EMBL/GenBank/DDBJ whole genome shotgun (WGS) entry which is preliminary data.</text>
</comment>
<accession>A0A2W5VEA0</accession>
<dbReference type="Proteomes" id="UP000249061">
    <property type="component" value="Unassembled WGS sequence"/>
</dbReference>
<dbReference type="SUPFAM" id="SSF53335">
    <property type="entry name" value="S-adenosyl-L-methionine-dependent methyltransferases"/>
    <property type="match status" value="1"/>
</dbReference>
<gene>
    <name evidence="1" type="ORF">DI536_10155</name>
</gene>
<protein>
    <recommendedName>
        <fullName evidence="3">Class I SAM-dependent methyltransferase</fullName>
    </recommendedName>
</protein>
<name>A0A2W5VEA0_9BACT</name>
<dbReference type="AlphaFoldDB" id="A0A2W5VEA0"/>
<proteinExistence type="predicted"/>
<sequence length="340" mass="38770">MAPPSPISTALHALKFQLKLRERLRPAFGVVDALALPGTAVSALYLRTLRRFGIRELSLNRELLSNLGVFPLQAHYYEPFTRRSDLRRPLNEPRQLPGLELNERGQLAMLETFAVGDELRAIPSKQQSPTEYGYENGTFGFGDGAWLYSFIRTVKPKRFLEVGSGNSTLIARLAMNKNAAEGHATQHTCIEPYEMPWLEKLGIEIVRERVEESPLSRFEALRSGDVLFIDSSHVLRPQGDVLFLLQEVLPRLAPGVFVHVHDIFTPRDYPEHWVLEKMLMWDEQYLLESFLTFNDRFEIVGALNHLYHSHREALVKALPVLDDAAASQPMSFWVRVKPAK</sequence>
<reference evidence="1 2" key="1">
    <citation type="submission" date="2017-08" db="EMBL/GenBank/DDBJ databases">
        <title>Infants hospitalized years apart are colonized by the same room-sourced microbial strains.</title>
        <authorList>
            <person name="Brooks B."/>
            <person name="Olm M.R."/>
            <person name="Firek B.A."/>
            <person name="Baker R."/>
            <person name="Thomas B.C."/>
            <person name="Morowitz M.J."/>
            <person name="Banfield J.F."/>
        </authorList>
    </citation>
    <scope>NUCLEOTIDE SEQUENCE [LARGE SCALE GENOMIC DNA]</scope>
    <source>
        <strain evidence="1">S2_003_000_R2_14</strain>
    </source>
</reference>
<organism evidence="1 2">
    <name type="scientific">Archangium gephyra</name>
    <dbReference type="NCBI Taxonomy" id="48"/>
    <lineage>
        <taxon>Bacteria</taxon>
        <taxon>Pseudomonadati</taxon>
        <taxon>Myxococcota</taxon>
        <taxon>Myxococcia</taxon>
        <taxon>Myxococcales</taxon>
        <taxon>Cystobacterineae</taxon>
        <taxon>Archangiaceae</taxon>
        <taxon>Archangium</taxon>
    </lineage>
</organism>
<dbReference type="InterPro" id="IPR029063">
    <property type="entry name" value="SAM-dependent_MTases_sf"/>
</dbReference>
<evidence type="ECO:0000313" key="1">
    <source>
        <dbReference type="EMBL" id="PZR14414.1"/>
    </source>
</evidence>